<keyword evidence="2" id="KW-1185">Reference proteome</keyword>
<feature type="non-terminal residue" evidence="1">
    <location>
        <position position="101"/>
    </location>
</feature>
<comment type="caution">
    <text evidence="1">The sequence shown here is derived from an EMBL/GenBank/DDBJ whole genome shotgun (WGS) entry which is preliminary data.</text>
</comment>
<evidence type="ECO:0000313" key="2">
    <source>
        <dbReference type="Proteomes" id="UP000789920"/>
    </source>
</evidence>
<dbReference type="EMBL" id="CAJVQC010173037">
    <property type="protein sequence ID" value="CAG8850867.1"/>
    <property type="molecule type" value="Genomic_DNA"/>
</dbReference>
<name>A0ACA9SWU7_9GLOM</name>
<gene>
    <name evidence="1" type="ORF">RPERSI_LOCUS36299</name>
</gene>
<accession>A0ACA9SWU7</accession>
<organism evidence="1 2">
    <name type="scientific">Racocetra persica</name>
    <dbReference type="NCBI Taxonomy" id="160502"/>
    <lineage>
        <taxon>Eukaryota</taxon>
        <taxon>Fungi</taxon>
        <taxon>Fungi incertae sedis</taxon>
        <taxon>Mucoromycota</taxon>
        <taxon>Glomeromycotina</taxon>
        <taxon>Glomeromycetes</taxon>
        <taxon>Diversisporales</taxon>
        <taxon>Gigasporaceae</taxon>
        <taxon>Racocetra</taxon>
    </lineage>
</organism>
<protein>
    <submittedName>
        <fullName evidence="1">19590_t:CDS:1</fullName>
    </submittedName>
</protein>
<evidence type="ECO:0000313" key="1">
    <source>
        <dbReference type="EMBL" id="CAG8850867.1"/>
    </source>
</evidence>
<reference evidence="1" key="1">
    <citation type="submission" date="2021-06" db="EMBL/GenBank/DDBJ databases">
        <authorList>
            <person name="Kallberg Y."/>
            <person name="Tangrot J."/>
            <person name="Rosling A."/>
        </authorList>
    </citation>
    <scope>NUCLEOTIDE SEQUENCE</scope>
    <source>
        <strain evidence="1">MA461A</strain>
    </source>
</reference>
<dbReference type="Proteomes" id="UP000789920">
    <property type="component" value="Unassembled WGS sequence"/>
</dbReference>
<sequence>KPSELEIGQKNLSDRAGKQGYASTTGWCAKLDGQMAFGNWPEVLSFQEIAKLEAKALLLDLRSFAKLLEGFWILVFIDSRTALATMKLAGKCWWQKEAYRN</sequence>
<proteinExistence type="predicted"/>
<feature type="non-terminal residue" evidence="1">
    <location>
        <position position="1"/>
    </location>
</feature>